<dbReference type="Proteomes" id="UP000277256">
    <property type="component" value="Unassembled WGS sequence"/>
</dbReference>
<organism evidence="1 2">
    <name type="scientific">Glycomyces terrestris</name>
    <dbReference type="NCBI Taxonomy" id="2493553"/>
    <lineage>
        <taxon>Bacteria</taxon>
        <taxon>Bacillati</taxon>
        <taxon>Actinomycetota</taxon>
        <taxon>Actinomycetes</taxon>
        <taxon>Glycomycetales</taxon>
        <taxon>Glycomycetaceae</taxon>
        <taxon>Glycomyces</taxon>
    </lineage>
</organism>
<proteinExistence type="predicted"/>
<reference evidence="1 2" key="1">
    <citation type="submission" date="2018-12" db="EMBL/GenBank/DDBJ databases">
        <title>Glycomyces sp. YIM 121974 draft genome.</title>
        <authorList>
            <person name="Li Q."/>
        </authorList>
    </citation>
    <scope>NUCLEOTIDE SEQUENCE [LARGE SCALE GENOMIC DNA]</scope>
    <source>
        <strain evidence="1 2">YIM 121974</strain>
    </source>
</reference>
<dbReference type="InterPro" id="IPR036689">
    <property type="entry name" value="ESAT-6-like_sf"/>
</dbReference>
<dbReference type="AlphaFoldDB" id="A0A426V3A3"/>
<comment type="caution">
    <text evidence="1">The sequence shown here is derived from an EMBL/GenBank/DDBJ whole genome shotgun (WGS) entry which is preliminary data.</text>
</comment>
<dbReference type="RefSeq" id="WP_125245851.1">
    <property type="nucleotide sequence ID" value="NZ_RSEB01000001.1"/>
</dbReference>
<dbReference type="OrthoDB" id="5069709at2"/>
<accession>A0A426V3A3</accession>
<protein>
    <recommendedName>
        <fullName evidence="3">WXG100 family type VII secretion target</fullName>
    </recommendedName>
</protein>
<name>A0A426V3A3_9ACTN</name>
<evidence type="ECO:0008006" key="3">
    <source>
        <dbReference type="Google" id="ProtNLM"/>
    </source>
</evidence>
<dbReference type="EMBL" id="RSEB01000001">
    <property type="protein sequence ID" value="RRS01373.1"/>
    <property type="molecule type" value="Genomic_DNA"/>
</dbReference>
<dbReference type="SUPFAM" id="SSF140453">
    <property type="entry name" value="EsxAB dimer-like"/>
    <property type="match status" value="1"/>
</dbReference>
<sequence length="171" mass="18045">MEQVEPLRQWLDDLAGEADVIASHVETWKNIGQSKLDYAERLQAAVDQDLADWRGEAADAYRAKIQHGVNAAAGLAGTAYAMAAATEAAGVLVATTRDIVRELVAGAVATLVVRVPMWCAEAGIATVTLGSTAPAVVAQVTGFVAGKVARIVSYLIALQESLAALRKLMEW</sequence>
<gene>
    <name evidence="1" type="ORF">EIW28_00940</name>
</gene>
<evidence type="ECO:0000313" key="2">
    <source>
        <dbReference type="Proteomes" id="UP000277256"/>
    </source>
</evidence>
<keyword evidence="2" id="KW-1185">Reference proteome</keyword>
<evidence type="ECO:0000313" key="1">
    <source>
        <dbReference type="EMBL" id="RRS01373.1"/>
    </source>
</evidence>